<evidence type="ECO:0000256" key="3">
    <source>
        <dbReference type="ARBA" id="ARBA00022519"/>
    </source>
</evidence>
<feature type="transmembrane region" description="Helical" evidence="7">
    <location>
        <begin position="248"/>
        <end position="268"/>
    </location>
</feature>
<protein>
    <submittedName>
        <fullName evidence="9">TRAP transporter large permease</fullName>
    </submittedName>
</protein>
<feature type="transmembrane region" description="Helical" evidence="7">
    <location>
        <begin position="274"/>
        <end position="295"/>
    </location>
</feature>
<dbReference type="PANTHER" id="PTHR33362">
    <property type="entry name" value="SIALIC ACID TRAP TRANSPORTER PERMEASE PROTEIN SIAT-RELATED"/>
    <property type="match status" value="1"/>
</dbReference>
<feature type="domain" description="TRAP C4-dicarboxylate transport system permease DctM subunit" evidence="8">
    <location>
        <begin position="42"/>
        <end position="450"/>
    </location>
</feature>
<feature type="transmembrane region" description="Helical" evidence="7">
    <location>
        <begin position="391"/>
        <end position="412"/>
    </location>
</feature>
<organism evidence="9 10">
    <name type="scientific">Aerophobetes bacterium</name>
    <dbReference type="NCBI Taxonomy" id="2030807"/>
    <lineage>
        <taxon>Bacteria</taxon>
        <taxon>Candidatus Aerophobota</taxon>
    </lineage>
</organism>
<dbReference type="EMBL" id="QMQA01000117">
    <property type="protein sequence ID" value="RLE13098.1"/>
    <property type="molecule type" value="Genomic_DNA"/>
</dbReference>
<evidence type="ECO:0000256" key="6">
    <source>
        <dbReference type="ARBA" id="ARBA00023136"/>
    </source>
</evidence>
<dbReference type="Pfam" id="PF06808">
    <property type="entry name" value="DctM"/>
    <property type="match status" value="1"/>
</dbReference>
<keyword evidence="5 7" id="KW-1133">Transmembrane helix</keyword>
<feature type="transmembrane region" description="Helical" evidence="7">
    <location>
        <begin position="201"/>
        <end position="228"/>
    </location>
</feature>
<comment type="caution">
    <text evidence="9">The sequence shown here is derived from an EMBL/GenBank/DDBJ whole genome shotgun (WGS) entry which is preliminary data.</text>
</comment>
<dbReference type="NCBIfam" id="TIGR00786">
    <property type="entry name" value="dctM"/>
    <property type="match status" value="1"/>
</dbReference>
<comment type="subcellular location">
    <subcellularLocation>
        <location evidence="1">Cell inner membrane</location>
        <topology evidence="1">Multi-pass membrane protein</topology>
    </subcellularLocation>
</comment>
<name>A0A662DE07_UNCAE</name>
<feature type="transmembrane region" description="Helical" evidence="7">
    <location>
        <begin position="349"/>
        <end position="379"/>
    </location>
</feature>
<dbReference type="AlphaFoldDB" id="A0A662DE07"/>
<gene>
    <name evidence="9" type="ORF">DRJ04_04950</name>
</gene>
<feature type="transmembrane region" description="Helical" evidence="7">
    <location>
        <begin position="171"/>
        <end position="195"/>
    </location>
</feature>
<evidence type="ECO:0000256" key="4">
    <source>
        <dbReference type="ARBA" id="ARBA00022692"/>
    </source>
</evidence>
<feature type="transmembrane region" description="Helical" evidence="7">
    <location>
        <begin position="432"/>
        <end position="456"/>
    </location>
</feature>
<feature type="transmembrane region" description="Helical" evidence="7">
    <location>
        <begin position="134"/>
        <end position="159"/>
    </location>
</feature>
<reference evidence="9 10" key="1">
    <citation type="submission" date="2018-06" db="EMBL/GenBank/DDBJ databases">
        <title>Extensive metabolic versatility and redundancy in microbially diverse, dynamic hydrothermal sediments.</title>
        <authorList>
            <person name="Dombrowski N."/>
            <person name="Teske A."/>
            <person name="Baker B.J."/>
        </authorList>
    </citation>
    <scope>NUCLEOTIDE SEQUENCE [LARGE SCALE GENOMIC DNA]</scope>
    <source>
        <strain evidence="9">B3_G15</strain>
    </source>
</reference>
<keyword evidence="2" id="KW-1003">Cell membrane</keyword>
<dbReference type="InterPro" id="IPR004681">
    <property type="entry name" value="TRAP_DctM"/>
</dbReference>
<feature type="transmembrane region" description="Helical" evidence="7">
    <location>
        <begin position="39"/>
        <end position="59"/>
    </location>
</feature>
<evidence type="ECO:0000256" key="1">
    <source>
        <dbReference type="ARBA" id="ARBA00004429"/>
    </source>
</evidence>
<keyword evidence="6 7" id="KW-0472">Membrane</keyword>
<proteinExistence type="predicted"/>
<keyword evidence="4 7" id="KW-0812">Transmembrane</keyword>
<dbReference type="Proteomes" id="UP000280417">
    <property type="component" value="Unassembled WGS sequence"/>
</dbReference>
<dbReference type="PANTHER" id="PTHR33362:SF2">
    <property type="entry name" value="TRAP TRANSPORTER LARGE PERMEASE PROTEIN"/>
    <property type="match status" value="1"/>
</dbReference>
<evidence type="ECO:0000313" key="9">
    <source>
        <dbReference type="EMBL" id="RLE13098.1"/>
    </source>
</evidence>
<evidence type="ECO:0000256" key="2">
    <source>
        <dbReference type="ARBA" id="ARBA00022475"/>
    </source>
</evidence>
<evidence type="ECO:0000313" key="10">
    <source>
        <dbReference type="Proteomes" id="UP000280417"/>
    </source>
</evidence>
<keyword evidence="3" id="KW-0997">Cell inner membrane</keyword>
<feature type="transmembrane region" description="Helical" evidence="7">
    <location>
        <begin position="307"/>
        <end position="329"/>
    </location>
</feature>
<accession>A0A662DE07</accession>
<dbReference type="InterPro" id="IPR010656">
    <property type="entry name" value="DctM"/>
</dbReference>
<evidence type="ECO:0000256" key="7">
    <source>
        <dbReference type="SAM" id="Phobius"/>
    </source>
</evidence>
<sequence length="464" mass="50040">MAPGSSSAKRNSSIYSSFSRTGYYPQSCRGGRKRGTEMTFAFIVFFILLAMAVPIGYVMGFSSMVGLFSQGGLDFLEPVASRLHDGCSDYVLVAIPFFILIGEFLNRSGMTERLVDFCNKLIGHFQGGLSHVNILVSILFAGLTGTAVTDTVAVGGILIPAMKKEGYTSSYSAAVTATSSVIGPIIPPSVVMVLYGSILRLSIPALFAAAITPGLLCGASLLVISWFLSKRRNFPKYKKAPFRELWRATYRAVPLLFTGIVIVGSILFGITTVAAAAALGAFYVMLMGLLVYRTLSWKDIWESLLSTARMCGVVFLLIGAAAALGWYVTLSGAIDATSKLMVAISSNPWVILTLVDAFILIVCMFIDVIPAALILGPVLSPVMAKFGIDPIHFAMIMMLGLNIGNATPPMGMTLMTASRIAGIAYEQSWKDAFYFIIFEVFALLIVTYIPFLSLWLPRLLGWAA</sequence>
<dbReference type="PIRSF" id="PIRSF006066">
    <property type="entry name" value="HI0050"/>
    <property type="match status" value="1"/>
</dbReference>
<evidence type="ECO:0000259" key="8">
    <source>
        <dbReference type="Pfam" id="PF06808"/>
    </source>
</evidence>
<evidence type="ECO:0000256" key="5">
    <source>
        <dbReference type="ARBA" id="ARBA00022989"/>
    </source>
</evidence>
<dbReference type="GO" id="GO:0022857">
    <property type="term" value="F:transmembrane transporter activity"/>
    <property type="evidence" value="ECO:0007669"/>
    <property type="project" value="TreeGrafter"/>
</dbReference>
<dbReference type="GO" id="GO:0005886">
    <property type="term" value="C:plasma membrane"/>
    <property type="evidence" value="ECO:0007669"/>
    <property type="project" value="UniProtKB-SubCell"/>
</dbReference>